<evidence type="ECO:0000259" key="1">
    <source>
        <dbReference type="Pfam" id="PF03372"/>
    </source>
</evidence>
<organism evidence="2 4">
    <name type="scientific">Didymodactylos carnosus</name>
    <dbReference type="NCBI Taxonomy" id="1234261"/>
    <lineage>
        <taxon>Eukaryota</taxon>
        <taxon>Metazoa</taxon>
        <taxon>Spiralia</taxon>
        <taxon>Gnathifera</taxon>
        <taxon>Rotifera</taxon>
        <taxon>Eurotatoria</taxon>
        <taxon>Bdelloidea</taxon>
        <taxon>Philodinida</taxon>
        <taxon>Philodinidae</taxon>
        <taxon>Didymodactylos</taxon>
    </lineage>
</organism>
<accession>A0A8S2DGX9</accession>
<proteinExistence type="predicted"/>
<evidence type="ECO:0000313" key="4">
    <source>
        <dbReference type="Proteomes" id="UP000677228"/>
    </source>
</evidence>
<dbReference type="PANTHER" id="PTHR12121">
    <property type="entry name" value="CARBON CATABOLITE REPRESSOR PROTEIN 4"/>
    <property type="match status" value="1"/>
</dbReference>
<dbReference type="PANTHER" id="PTHR12121:SF36">
    <property type="entry name" value="ENDONUCLEASE_EXONUCLEASE_PHOSPHATASE DOMAIN-CONTAINING PROTEIN"/>
    <property type="match status" value="1"/>
</dbReference>
<gene>
    <name evidence="2" type="ORF">OVA965_LOCUS9244</name>
    <name evidence="3" type="ORF">TMI583_LOCUS9240</name>
</gene>
<dbReference type="EMBL" id="CAJOBA010003236">
    <property type="protein sequence ID" value="CAF3675243.1"/>
    <property type="molecule type" value="Genomic_DNA"/>
</dbReference>
<comment type="caution">
    <text evidence="2">The sequence shown here is derived from an EMBL/GenBank/DDBJ whole genome shotgun (WGS) entry which is preliminary data.</text>
</comment>
<dbReference type="InterPro" id="IPR036691">
    <property type="entry name" value="Endo/exonu/phosph_ase_sf"/>
</dbReference>
<dbReference type="Proteomes" id="UP000677228">
    <property type="component" value="Unassembled WGS sequence"/>
</dbReference>
<dbReference type="AlphaFoldDB" id="A0A8S2DGX9"/>
<dbReference type="Gene3D" id="3.60.10.10">
    <property type="entry name" value="Endonuclease/exonuclease/phosphatase"/>
    <property type="match status" value="1"/>
</dbReference>
<dbReference type="InterPro" id="IPR050410">
    <property type="entry name" value="CCR4/nocturin_mRNA_transcr"/>
</dbReference>
<evidence type="ECO:0000313" key="2">
    <source>
        <dbReference type="EMBL" id="CAF0893384.1"/>
    </source>
</evidence>
<dbReference type="GO" id="GO:0000175">
    <property type="term" value="F:3'-5'-RNA exonuclease activity"/>
    <property type="evidence" value="ECO:0007669"/>
    <property type="project" value="TreeGrafter"/>
</dbReference>
<dbReference type="InterPro" id="IPR005135">
    <property type="entry name" value="Endo/exonuclease/phosphatase"/>
</dbReference>
<reference evidence="2" key="1">
    <citation type="submission" date="2021-02" db="EMBL/GenBank/DDBJ databases">
        <authorList>
            <person name="Nowell W R."/>
        </authorList>
    </citation>
    <scope>NUCLEOTIDE SEQUENCE</scope>
</reference>
<dbReference type="SUPFAM" id="SSF56219">
    <property type="entry name" value="DNase I-like"/>
    <property type="match status" value="1"/>
</dbReference>
<dbReference type="Proteomes" id="UP000682733">
    <property type="component" value="Unassembled WGS sequence"/>
</dbReference>
<evidence type="ECO:0000313" key="3">
    <source>
        <dbReference type="EMBL" id="CAF3675243.1"/>
    </source>
</evidence>
<feature type="domain" description="Endonuclease/exonuclease/phosphatase" evidence="1">
    <location>
        <begin position="1"/>
        <end position="296"/>
    </location>
</feature>
<protein>
    <recommendedName>
        <fullName evidence="1">Endonuclease/exonuclease/phosphatase domain-containing protein</fullName>
    </recommendedName>
</protein>
<dbReference type="Pfam" id="PF03372">
    <property type="entry name" value="Exo_endo_phos"/>
    <property type="match status" value="1"/>
</dbReference>
<dbReference type="EMBL" id="CAJNOK010003235">
    <property type="protein sequence ID" value="CAF0893384.1"/>
    <property type="molecule type" value="Genomic_DNA"/>
</dbReference>
<name>A0A8S2DGX9_9BILA</name>
<sequence>MSFNIRFDGKEWDDNNHFTKRLHRLSETIQNWKPYVIGLQEPSAGQVLHLQSVLPSYYQAIGFHRTIGNLDHPSRHNDFQVAILYDNRILKLMERDYIWLSKTPRLERSKSWNSLGIRTLNIARFSLIRSSSTEILIFNTHLDAFSEEARREQAKIVLSTIKEWKERYPLSVLFLTGDFNSVPGQGAHSILTQNNYMFDAWTVCKERDNDSGCISNSFSSTFHGWWGSFFNTYALRLVQMVIFTLHGMGFYLPHSIPRSIRDIDWTQILKQPWSFPLREAIPYWSFSNFHVDWVLYQDSNVKFLMLQTKFVAVVDIRATNFSPDHFPIIALFQLESVP</sequence>